<feature type="compositionally biased region" description="Low complexity" evidence="1">
    <location>
        <begin position="117"/>
        <end position="132"/>
    </location>
</feature>
<feature type="region of interest" description="Disordered" evidence="1">
    <location>
        <begin position="16"/>
        <end position="40"/>
    </location>
</feature>
<reference evidence="2" key="1">
    <citation type="submission" date="2020-07" db="EMBL/GenBank/DDBJ databases">
        <authorList>
            <person name="Lin J."/>
        </authorList>
    </citation>
    <scope>NUCLEOTIDE SEQUENCE</scope>
</reference>
<accession>A0A6V7QYS8</accession>
<feature type="compositionally biased region" description="Basic residues" evidence="1">
    <location>
        <begin position="24"/>
        <end position="39"/>
    </location>
</feature>
<feature type="region of interest" description="Disordered" evidence="1">
    <location>
        <begin position="107"/>
        <end position="134"/>
    </location>
</feature>
<proteinExistence type="predicted"/>
<name>A0A6V7QYS8_ANACO</name>
<sequence length="237" mass="25487">MVRVTNRDHVRLLLGADGEGAGRRPGRHRSSRRARRDRLRHPDADIAAAWQHLPSSSDPTAFPAPVSDDFGNPFINSRDPLFDGFADSMAGGRQLAGEVALTVGEELKQQQQQPPCNNNSNSNSNNSSSSSSIFSRVVQISPPRPIKPSPVMAEVDAMAGVQISSPRNPGIKRRFVFVLYYGCRKSQAKKVVCIPAPAAAAGGEVVGGLVGRWFLLTYGPGENMDKSQSKALPTQGN</sequence>
<evidence type="ECO:0000313" key="2">
    <source>
        <dbReference type="EMBL" id="CAD1848047.1"/>
    </source>
</evidence>
<protein>
    <submittedName>
        <fullName evidence="2">Uncharacterized protein</fullName>
    </submittedName>
</protein>
<dbReference type="EMBL" id="CAJEUB010000065">
    <property type="protein sequence ID" value="CAD1848047.1"/>
    <property type="molecule type" value="Genomic_DNA"/>
</dbReference>
<evidence type="ECO:0000256" key="1">
    <source>
        <dbReference type="SAM" id="MobiDB-lite"/>
    </source>
</evidence>
<gene>
    <name evidence="2" type="ORF">CB5_LOCUS31258</name>
</gene>
<dbReference type="AlphaFoldDB" id="A0A6V7QYS8"/>
<organism evidence="2">
    <name type="scientific">Ananas comosus var. bracteatus</name>
    <name type="common">red pineapple</name>
    <dbReference type="NCBI Taxonomy" id="296719"/>
    <lineage>
        <taxon>Eukaryota</taxon>
        <taxon>Viridiplantae</taxon>
        <taxon>Streptophyta</taxon>
        <taxon>Embryophyta</taxon>
        <taxon>Tracheophyta</taxon>
        <taxon>Spermatophyta</taxon>
        <taxon>Magnoliopsida</taxon>
        <taxon>Liliopsida</taxon>
        <taxon>Poales</taxon>
        <taxon>Bromeliaceae</taxon>
        <taxon>Bromelioideae</taxon>
        <taxon>Ananas</taxon>
    </lineage>
</organism>